<organism evidence="1 2">
    <name type="scientific">Parnassius apollo</name>
    <name type="common">Apollo butterfly</name>
    <name type="synonym">Papilio apollo</name>
    <dbReference type="NCBI Taxonomy" id="110799"/>
    <lineage>
        <taxon>Eukaryota</taxon>
        <taxon>Metazoa</taxon>
        <taxon>Ecdysozoa</taxon>
        <taxon>Arthropoda</taxon>
        <taxon>Hexapoda</taxon>
        <taxon>Insecta</taxon>
        <taxon>Pterygota</taxon>
        <taxon>Neoptera</taxon>
        <taxon>Endopterygota</taxon>
        <taxon>Lepidoptera</taxon>
        <taxon>Glossata</taxon>
        <taxon>Ditrysia</taxon>
        <taxon>Papilionoidea</taxon>
        <taxon>Papilionidae</taxon>
        <taxon>Parnassiinae</taxon>
        <taxon>Parnassini</taxon>
        <taxon>Parnassius</taxon>
        <taxon>Parnassius</taxon>
    </lineage>
</organism>
<name>A0A8S3W7J5_PARAO</name>
<sequence length="80" mass="9258">MGNCKMLPKHVKARIKEWSKKSLEAAFKLVEDGNPIREAARCTGIPFSTLQERLKKKKNKKKIWLLKLDCLLIYFTGVLL</sequence>
<evidence type="ECO:0000313" key="1">
    <source>
        <dbReference type="EMBL" id="CAG4945043.1"/>
    </source>
</evidence>
<comment type="caution">
    <text evidence="1">The sequence shown here is derived from an EMBL/GenBank/DDBJ whole genome shotgun (WGS) entry which is preliminary data.</text>
</comment>
<dbReference type="EMBL" id="CAJQZP010000196">
    <property type="protein sequence ID" value="CAG4945043.1"/>
    <property type="molecule type" value="Genomic_DNA"/>
</dbReference>
<proteinExistence type="predicted"/>
<gene>
    <name evidence="1" type="ORF">PAPOLLO_LOCUS2999</name>
</gene>
<keyword evidence="2" id="KW-1185">Reference proteome</keyword>
<accession>A0A8S3W7J5</accession>
<dbReference type="OrthoDB" id="8191755at2759"/>
<evidence type="ECO:0000313" key="2">
    <source>
        <dbReference type="Proteomes" id="UP000691718"/>
    </source>
</evidence>
<dbReference type="Proteomes" id="UP000691718">
    <property type="component" value="Unassembled WGS sequence"/>
</dbReference>
<protein>
    <submittedName>
        <fullName evidence="1">(apollo) hypothetical protein</fullName>
    </submittedName>
</protein>
<reference evidence="1" key="1">
    <citation type="submission" date="2021-04" db="EMBL/GenBank/DDBJ databases">
        <authorList>
            <person name="Tunstrom K."/>
        </authorList>
    </citation>
    <scope>NUCLEOTIDE SEQUENCE</scope>
</reference>
<dbReference type="AlphaFoldDB" id="A0A8S3W7J5"/>